<evidence type="ECO:0000256" key="2">
    <source>
        <dbReference type="ARBA" id="ARBA00009130"/>
    </source>
</evidence>
<dbReference type="InterPro" id="IPR050260">
    <property type="entry name" value="FAD-bd_OxRdtase"/>
</dbReference>
<comment type="cofactor">
    <cofactor evidence="1">
        <name>FAD</name>
        <dbReference type="ChEBI" id="CHEBI:57692"/>
    </cofactor>
</comment>
<organism evidence="10 11">
    <name type="scientific">Dellaglioa algida DSM 15638</name>
    <dbReference type="NCBI Taxonomy" id="1423719"/>
    <lineage>
        <taxon>Bacteria</taxon>
        <taxon>Bacillati</taxon>
        <taxon>Bacillota</taxon>
        <taxon>Bacilli</taxon>
        <taxon>Lactobacillales</taxon>
        <taxon>Lactobacillaceae</taxon>
        <taxon>Dellaglioa</taxon>
    </lineage>
</organism>
<dbReference type="AlphaFoldDB" id="A0A0R1HIS1"/>
<comment type="similarity">
    <text evidence="2">Belongs to the class-III pyridine nucleotide-disulfide oxidoreductase family.</text>
</comment>
<dbReference type="Proteomes" id="UP000051450">
    <property type="component" value="Unassembled WGS sequence"/>
</dbReference>
<comment type="caution">
    <text evidence="10">The sequence shown here is derived from an EMBL/GenBank/DDBJ whole genome shotgun (WGS) entry which is preliminary data.</text>
</comment>
<keyword evidence="3" id="KW-0285">Flavoprotein</keyword>
<name>A0A0R1HIS1_9LACO</name>
<dbReference type="PATRIC" id="fig|1423719.4.peg.986"/>
<gene>
    <name evidence="10" type="ORF">FC66_GL000969</name>
</gene>
<keyword evidence="6" id="KW-0558">Oxidation</keyword>
<dbReference type="EMBL" id="AZDI01000003">
    <property type="protein sequence ID" value="KRK46008.1"/>
    <property type="molecule type" value="Genomic_DNA"/>
</dbReference>
<evidence type="ECO:0000259" key="8">
    <source>
        <dbReference type="Pfam" id="PF02852"/>
    </source>
</evidence>
<evidence type="ECO:0000259" key="9">
    <source>
        <dbReference type="Pfam" id="PF07992"/>
    </source>
</evidence>
<dbReference type="PANTHER" id="PTHR43429">
    <property type="entry name" value="PYRIDINE NUCLEOTIDE-DISULFIDE OXIDOREDUCTASE DOMAIN-CONTAINING"/>
    <property type="match status" value="1"/>
</dbReference>
<dbReference type="Pfam" id="PF02852">
    <property type="entry name" value="Pyr_redox_dim"/>
    <property type="match status" value="1"/>
</dbReference>
<accession>A0A0R1HIS1</accession>
<reference evidence="10 11" key="1">
    <citation type="journal article" date="2015" name="Genome Announc.">
        <title>Expanding the biotechnology potential of lactobacilli through comparative genomics of 213 strains and associated genera.</title>
        <authorList>
            <person name="Sun Z."/>
            <person name="Harris H.M."/>
            <person name="McCann A."/>
            <person name="Guo C."/>
            <person name="Argimon S."/>
            <person name="Zhang W."/>
            <person name="Yang X."/>
            <person name="Jeffery I.B."/>
            <person name="Cooney J.C."/>
            <person name="Kagawa T.F."/>
            <person name="Liu W."/>
            <person name="Song Y."/>
            <person name="Salvetti E."/>
            <person name="Wrobel A."/>
            <person name="Rasinkangas P."/>
            <person name="Parkhill J."/>
            <person name="Rea M.C."/>
            <person name="O'Sullivan O."/>
            <person name="Ritari J."/>
            <person name="Douillard F.P."/>
            <person name="Paul Ross R."/>
            <person name="Yang R."/>
            <person name="Briner A.E."/>
            <person name="Felis G.E."/>
            <person name="de Vos W.M."/>
            <person name="Barrangou R."/>
            <person name="Klaenhammer T.R."/>
            <person name="Caufield P.W."/>
            <person name="Cui Y."/>
            <person name="Zhang H."/>
            <person name="O'Toole P.W."/>
        </authorList>
    </citation>
    <scope>NUCLEOTIDE SEQUENCE [LARGE SCALE GENOMIC DNA]</scope>
    <source>
        <strain evidence="10 11">DSM 15638</strain>
    </source>
</reference>
<evidence type="ECO:0000256" key="5">
    <source>
        <dbReference type="ARBA" id="ARBA00023002"/>
    </source>
</evidence>
<dbReference type="InterPro" id="IPR004099">
    <property type="entry name" value="Pyr_nucl-diS_OxRdtase_dimer"/>
</dbReference>
<sequence length="457" mass="50441">MKYVIIGGTHAGISAARTILKANAQADVLIVEMKENVSYISSGINLFFDGTVDDLADASYATPDLLKSEGIKLMLGSEVLNVNTQDKRLYVVSGDEQYSYVDYDKLILANGSKVVKPRIKGIDNENVVLYKDLEESKRAVERLNSAGKRILIVGAGLAGLALASSIYEGRKGKDVDITMVEAMEGILTHYVDQEISSRLINDLKEKGVKFILRNDVHAINVDNNDKVISVSTTDQEIDCDLVVFSVGLKPNNDFLRGAIDLNQNNTIKIDDYMHTSDEHIYAAGDNVEFRQTVSQHRSYQPLVNNAVKGAIVAAYNCTGLFKPIKVETTQGTTGTKLFGHYIATTGITEENAPYIGLNVLSSTIEEEIEYNYVKNNSKIVVKVIYEKDTEVIVGAQIYSENNILDTINVMSVAINMRMTMAKLATMDFYFNPAYNKALNSLNEVALARTIKPCRISK</sequence>
<dbReference type="OrthoDB" id="9802028at2"/>
<dbReference type="Gene3D" id="3.30.390.30">
    <property type="match status" value="1"/>
</dbReference>
<dbReference type="STRING" id="1423719.FC66_GL000969"/>
<dbReference type="SUPFAM" id="SSF51905">
    <property type="entry name" value="FAD/NAD(P)-binding domain"/>
    <property type="match status" value="1"/>
</dbReference>
<dbReference type="InterPro" id="IPR016156">
    <property type="entry name" value="FAD/NAD-linked_Rdtase_dimer_sf"/>
</dbReference>
<keyword evidence="7" id="KW-0676">Redox-active center</keyword>
<evidence type="ECO:0000313" key="11">
    <source>
        <dbReference type="Proteomes" id="UP000051450"/>
    </source>
</evidence>
<keyword evidence="5" id="KW-0560">Oxidoreductase</keyword>
<evidence type="ECO:0000256" key="3">
    <source>
        <dbReference type="ARBA" id="ARBA00022630"/>
    </source>
</evidence>
<dbReference type="SUPFAM" id="SSF55424">
    <property type="entry name" value="FAD/NAD-linked reductases, dimerisation (C-terminal) domain"/>
    <property type="match status" value="1"/>
</dbReference>
<feature type="domain" description="FAD/NAD(P)-binding" evidence="9">
    <location>
        <begin position="1"/>
        <end position="297"/>
    </location>
</feature>
<evidence type="ECO:0000256" key="7">
    <source>
        <dbReference type="ARBA" id="ARBA00023284"/>
    </source>
</evidence>
<keyword evidence="4" id="KW-0274">FAD</keyword>
<evidence type="ECO:0000256" key="1">
    <source>
        <dbReference type="ARBA" id="ARBA00001974"/>
    </source>
</evidence>
<evidence type="ECO:0000256" key="6">
    <source>
        <dbReference type="ARBA" id="ARBA00023097"/>
    </source>
</evidence>
<proteinExistence type="inferred from homology"/>
<dbReference type="GO" id="GO:0016491">
    <property type="term" value="F:oxidoreductase activity"/>
    <property type="evidence" value="ECO:0007669"/>
    <property type="project" value="UniProtKB-KW"/>
</dbReference>
<dbReference type="InterPro" id="IPR036188">
    <property type="entry name" value="FAD/NAD-bd_sf"/>
</dbReference>
<evidence type="ECO:0000313" key="10">
    <source>
        <dbReference type="EMBL" id="KRK46008.1"/>
    </source>
</evidence>
<dbReference type="PANTHER" id="PTHR43429:SF1">
    <property type="entry name" value="NAD(P)H SULFUR OXIDOREDUCTASE (COA-DEPENDENT)"/>
    <property type="match status" value="1"/>
</dbReference>
<dbReference type="RefSeq" id="WP_057974030.1">
    <property type="nucleotide sequence ID" value="NZ_AZDI01000003.1"/>
</dbReference>
<feature type="domain" description="Pyridine nucleotide-disulphide oxidoreductase dimerisation" evidence="8">
    <location>
        <begin position="340"/>
        <end position="438"/>
    </location>
</feature>
<protein>
    <submittedName>
        <fullName evidence="10">NADH oxidase</fullName>
    </submittedName>
</protein>
<dbReference type="InterPro" id="IPR023753">
    <property type="entry name" value="FAD/NAD-binding_dom"/>
</dbReference>
<dbReference type="Pfam" id="PF07992">
    <property type="entry name" value="Pyr_redox_2"/>
    <property type="match status" value="1"/>
</dbReference>
<dbReference type="PRINTS" id="PR00469">
    <property type="entry name" value="PNDRDTASEII"/>
</dbReference>
<dbReference type="PRINTS" id="PR00368">
    <property type="entry name" value="FADPNR"/>
</dbReference>
<keyword evidence="11" id="KW-1185">Reference proteome</keyword>
<evidence type="ECO:0000256" key="4">
    <source>
        <dbReference type="ARBA" id="ARBA00022827"/>
    </source>
</evidence>
<dbReference type="Gene3D" id="3.50.50.60">
    <property type="entry name" value="FAD/NAD(P)-binding domain"/>
    <property type="match status" value="2"/>
</dbReference>